<evidence type="ECO:0000313" key="4">
    <source>
        <dbReference type="Proteomes" id="UP000023067"/>
    </source>
</evidence>
<evidence type="ECO:0000256" key="2">
    <source>
        <dbReference type="SAM" id="Phobius"/>
    </source>
</evidence>
<feature type="region of interest" description="Disordered" evidence="1">
    <location>
        <begin position="187"/>
        <end position="228"/>
    </location>
</feature>
<dbReference type="STRING" id="396014.BF93_02125"/>
<feature type="region of interest" description="Disordered" evidence="1">
    <location>
        <begin position="320"/>
        <end position="368"/>
    </location>
</feature>
<feature type="compositionally biased region" description="Low complexity" evidence="1">
    <location>
        <begin position="355"/>
        <end position="368"/>
    </location>
</feature>
<dbReference type="EMBL" id="JDYK01000013">
    <property type="protein sequence ID" value="EWS80670.1"/>
    <property type="molecule type" value="Genomic_DNA"/>
</dbReference>
<dbReference type="AlphaFoldDB" id="Z9JQJ0"/>
<dbReference type="OrthoDB" id="4790251at2"/>
<proteinExistence type="predicted"/>
<dbReference type="PATRIC" id="fig|396014.3.peg.2459"/>
<keyword evidence="4" id="KW-1185">Reference proteome</keyword>
<keyword evidence="2" id="KW-0812">Transmembrane</keyword>
<gene>
    <name evidence="3" type="ORF">BF93_02125</name>
</gene>
<feature type="compositionally biased region" description="Low complexity" evidence="1">
    <location>
        <begin position="195"/>
        <end position="228"/>
    </location>
</feature>
<reference evidence="3 4" key="1">
    <citation type="submission" date="2014-02" db="EMBL/GenBank/DDBJ databases">
        <title>Genome sequence of Brachybacterium phenoliresistens strain W13A50.</title>
        <authorList>
            <person name="Wang X."/>
        </authorList>
    </citation>
    <scope>NUCLEOTIDE SEQUENCE [LARGE SCALE GENOMIC DNA]</scope>
    <source>
        <strain evidence="3 4">W13A50</strain>
    </source>
</reference>
<keyword evidence="2" id="KW-1133">Transmembrane helix</keyword>
<dbReference type="Proteomes" id="UP000023067">
    <property type="component" value="Unassembled WGS sequence"/>
</dbReference>
<comment type="caution">
    <text evidence="3">The sequence shown here is derived from an EMBL/GenBank/DDBJ whole genome shotgun (WGS) entry which is preliminary data.</text>
</comment>
<feature type="region of interest" description="Disordered" evidence="1">
    <location>
        <begin position="380"/>
        <end position="404"/>
    </location>
</feature>
<dbReference type="RefSeq" id="WP_038373042.1">
    <property type="nucleotide sequence ID" value="NZ_BAAAOW010000002.1"/>
</dbReference>
<keyword evidence="2" id="KW-0472">Membrane</keyword>
<organism evidence="3 4">
    <name type="scientific">Brachybacterium phenoliresistens</name>
    <dbReference type="NCBI Taxonomy" id="396014"/>
    <lineage>
        <taxon>Bacteria</taxon>
        <taxon>Bacillati</taxon>
        <taxon>Actinomycetota</taxon>
        <taxon>Actinomycetes</taxon>
        <taxon>Micrococcales</taxon>
        <taxon>Dermabacteraceae</taxon>
        <taxon>Brachybacterium</taxon>
    </lineage>
</organism>
<evidence type="ECO:0000313" key="3">
    <source>
        <dbReference type="EMBL" id="EWS80670.1"/>
    </source>
</evidence>
<sequence length="555" mass="56266">MHAGPQADAQAGDLDGTVEDTVDLGAGLDPVRSLLHRCARGDRDAAASLVELLSPRVHGLAIEVSGSSATAERLSIAVLRGALRDAHDLASGAMPGETAVLDRARRAIIADTSGRGTVRSLAAAASAARRAPHRREQEIVRALLSMPPSRRALLELAALGRFPYSGSARRGAAAELSAGLAAIRPGAATATTGSGPQEAGPGAPGGPRAAGPQTAGPQAAGPPTAGPGELAALAALDALALADAGERERLHALTRTAEEASVRRAAIEAAAELTLLTARAPTRDLGPRVLEGFAPRPLPSLGPGASREYSGTYETPVLGTDTHRRLVGPPARGGGPGSARPAAGTGGAQPSVQVPAPASAASAPSADPAPAFAFRPAARGAAAGPAGRRGAGARAGAGRTDARRTGRRRWVGGLLAVLAVLALGATTTGWVLADRAQDRALQAQRDWAQVATMPGARGVEGRSDNGSWRAVLAPEGTVLLAQDVRPYEDDEVLQLWAQRDGALVDLGVLDLRRDGTVTFHADAGGERLVVTRERAPGNQSGTPSELVVAELTPDP</sequence>
<evidence type="ECO:0000256" key="1">
    <source>
        <dbReference type="SAM" id="MobiDB-lite"/>
    </source>
</evidence>
<feature type="region of interest" description="Disordered" evidence="1">
    <location>
        <begin position="535"/>
        <end position="555"/>
    </location>
</feature>
<name>Z9JQJ0_9MICO</name>
<protein>
    <submittedName>
        <fullName evidence="3">Uncharacterized protein</fullName>
    </submittedName>
</protein>
<dbReference type="HOGENOM" id="CLU_490654_0_0_11"/>
<feature type="transmembrane region" description="Helical" evidence="2">
    <location>
        <begin position="410"/>
        <end position="433"/>
    </location>
</feature>
<dbReference type="eggNOG" id="ENOG5032K2W">
    <property type="taxonomic scope" value="Bacteria"/>
</dbReference>
<accession>Z9JQJ0</accession>